<evidence type="ECO:0000313" key="3">
    <source>
        <dbReference type="Proteomes" id="UP000570166"/>
    </source>
</evidence>
<accession>A0A838LCA1</accession>
<feature type="transmembrane region" description="Helical" evidence="1">
    <location>
        <begin position="20"/>
        <end position="44"/>
    </location>
</feature>
<organism evidence="2 3">
    <name type="scientific">Sphingomonas chungangi</name>
    <dbReference type="NCBI Taxonomy" id="2683589"/>
    <lineage>
        <taxon>Bacteria</taxon>
        <taxon>Pseudomonadati</taxon>
        <taxon>Pseudomonadota</taxon>
        <taxon>Alphaproteobacteria</taxon>
        <taxon>Sphingomonadales</taxon>
        <taxon>Sphingomonadaceae</taxon>
        <taxon>Sphingomonas</taxon>
    </lineage>
</organism>
<gene>
    <name evidence="2" type="ORF">HZF05_13490</name>
</gene>
<comment type="caution">
    <text evidence="2">The sequence shown here is derived from an EMBL/GenBank/DDBJ whole genome shotgun (WGS) entry which is preliminary data.</text>
</comment>
<keyword evidence="3" id="KW-1185">Reference proteome</keyword>
<reference evidence="2 3" key="1">
    <citation type="submission" date="2020-07" db="EMBL/GenBank/DDBJ databases">
        <authorList>
            <person name="Sun Q."/>
        </authorList>
    </citation>
    <scope>NUCLEOTIDE SEQUENCE [LARGE SCALE GENOMIC DNA]</scope>
    <source>
        <strain evidence="2 3">CGMCC 1.13654</strain>
    </source>
</reference>
<dbReference type="RefSeq" id="WP_160362743.1">
    <property type="nucleotide sequence ID" value="NZ_JACEIB010000008.1"/>
</dbReference>
<dbReference type="EMBL" id="JACEIB010000008">
    <property type="protein sequence ID" value="MBA2935108.1"/>
    <property type="molecule type" value="Genomic_DNA"/>
</dbReference>
<name>A0A838LCA1_9SPHN</name>
<keyword evidence="1" id="KW-1133">Transmembrane helix</keyword>
<evidence type="ECO:0000256" key="1">
    <source>
        <dbReference type="SAM" id="Phobius"/>
    </source>
</evidence>
<keyword evidence="1" id="KW-0472">Membrane</keyword>
<proteinExistence type="predicted"/>
<protein>
    <submittedName>
        <fullName evidence="2">Uncharacterized protein</fullName>
    </submittedName>
</protein>
<keyword evidence="1" id="KW-0812">Transmembrane</keyword>
<sequence>MVHLTLAIADFMKILITAALYAAASAGGLVLLGLCALGGVVWGVRRAFGGRRGE</sequence>
<evidence type="ECO:0000313" key="2">
    <source>
        <dbReference type="EMBL" id="MBA2935108.1"/>
    </source>
</evidence>
<dbReference type="Proteomes" id="UP000570166">
    <property type="component" value="Unassembled WGS sequence"/>
</dbReference>
<dbReference type="AlphaFoldDB" id="A0A838LCA1"/>